<evidence type="ECO:0000256" key="11">
    <source>
        <dbReference type="RuleBase" id="RU003657"/>
    </source>
</evidence>
<evidence type="ECO:0000313" key="13">
    <source>
        <dbReference type="Proteomes" id="UP000183994"/>
    </source>
</evidence>
<dbReference type="Proteomes" id="UP000183994">
    <property type="component" value="Unassembled WGS sequence"/>
</dbReference>
<evidence type="ECO:0000256" key="5">
    <source>
        <dbReference type="ARBA" id="ARBA00022605"/>
    </source>
</evidence>
<evidence type="ECO:0000256" key="2">
    <source>
        <dbReference type="ARBA" id="ARBA00009667"/>
    </source>
</evidence>
<name>A0A1M6Y783_9BACT</name>
<reference evidence="13" key="1">
    <citation type="submission" date="2016-11" db="EMBL/GenBank/DDBJ databases">
        <authorList>
            <person name="Varghese N."/>
            <person name="Submissions S."/>
        </authorList>
    </citation>
    <scope>NUCLEOTIDE SEQUENCE [LARGE SCALE GENOMIC DNA]</scope>
    <source>
        <strain evidence="13">DSM 16219</strain>
    </source>
</reference>
<proteinExistence type="inferred from homology"/>
<evidence type="ECO:0000256" key="8">
    <source>
        <dbReference type="ARBA" id="ARBA00025475"/>
    </source>
</evidence>
<keyword evidence="13" id="KW-1185">Reference proteome</keyword>
<dbReference type="CDD" id="cd04731">
    <property type="entry name" value="HisF"/>
    <property type="match status" value="1"/>
</dbReference>
<dbReference type="UniPathway" id="UPA00031">
    <property type="reaction ID" value="UER00010"/>
</dbReference>
<dbReference type="GO" id="GO:0016829">
    <property type="term" value="F:lyase activity"/>
    <property type="evidence" value="ECO:0007669"/>
    <property type="project" value="UniProtKB-KW"/>
</dbReference>
<sequence>MLKKRLIPKLQMRAASIGKVKRMVLVATVGFGPSTEIGDPVSQAKIYQAQAADELVFLDLDASIEHRDALTDIIAKAAEEIFMPITVGGGVRSVEDCRRLLNHGADKVSINTGAVEIPGLINQGSDMFGAQCIVVSIDYKKHPNGAYEVFTRGGKTATGLDPVAWAVEAQRRGAGEILLTSIDRDGTRKGLDLELTAKVAGAVDIPVITSGGCGLASHFVDGFLVGKAHAVSAGTYFCFKDENPMQTRSRISNAGIPIRLHT</sequence>
<accession>A0A1M6Y783</accession>
<dbReference type="PANTHER" id="PTHR21235:SF2">
    <property type="entry name" value="IMIDAZOLE GLYCEROL PHOSPHATE SYNTHASE HISHF"/>
    <property type="match status" value="1"/>
</dbReference>
<comment type="pathway">
    <text evidence="1">Amino-acid biosynthesis; L-histidine biosynthesis; L-histidine from 5-phospho-alpha-D-ribose 1-diphosphate: step 5/9.</text>
</comment>
<gene>
    <name evidence="12" type="ORF">SAMN02745216_04690</name>
</gene>
<dbReference type="InterPro" id="IPR006062">
    <property type="entry name" value="His_biosynth"/>
</dbReference>
<dbReference type="OrthoDB" id="9807749at2"/>
<comment type="function">
    <text evidence="8">IGPS catalyzes the conversion of PRFAR and glutamine to IGP, AICAR and glutamate. The HisF subunit catalyzes the cyclization activity that produces IGP and AICAR from PRFAR using the ammonia provided by the HisH subunit.</text>
</comment>
<comment type="subunit">
    <text evidence="3">Heterodimer of HisH and HisF.</text>
</comment>
<organism evidence="12 13">
    <name type="scientific">Desulfatibacillum alkenivorans DSM 16219</name>
    <dbReference type="NCBI Taxonomy" id="1121393"/>
    <lineage>
        <taxon>Bacteria</taxon>
        <taxon>Pseudomonadati</taxon>
        <taxon>Thermodesulfobacteriota</taxon>
        <taxon>Desulfobacteria</taxon>
        <taxon>Desulfobacterales</taxon>
        <taxon>Desulfatibacillaceae</taxon>
        <taxon>Desulfatibacillum</taxon>
    </lineage>
</organism>
<protein>
    <recommendedName>
        <fullName evidence="4">imidazole glycerol-phosphate synthase</fullName>
        <ecNumber evidence="4">4.3.2.10</ecNumber>
    </recommendedName>
    <alternativeName>
        <fullName evidence="9">IGP synthase cyclase subunit</fullName>
    </alternativeName>
</protein>
<evidence type="ECO:0000256" key="3">
    <source>
        <dbReference type="ARBA" id="ARBA00011152"/>
    </source>
</evidence>
<comment type="catalytic activity">
    <reaction evidence="10">
        <text>5-[(5-phospho-1-deoxy-D-ribulos-1-ylimino)methylamino]-1-(5-phospho-beta-D-ribosyl)imidazole-4-carboxamide + L-glutamine = D-erythro-1-(imidazol-4-yl)glycerol 3-phosphate + 5-amino-1-(5-phospho-beta-D-ribosyl)imidazole-4-carboxamide + L-glutamate + H(+)</text>
        <dbReference type="Rhea" id="RHEA:24793"/>
        <dbReference type="ChEBI" id="CHEBI:15378"/>
        <dbReference type="ChEBI" id="CHEBI:29985"/>
        <dbReference type="ChEBI" id="CHEBI:58278"/>
        <dbReference type="ChEBI" id="CHEBI:58359"/>
        <dbReference type="ChEBI" id="CHEBI:58475"/>
        <dbReference type="ChEBI" id="CHEBI:58525"/>
        <dbReference type="EC" id="4.3.2.10"/>
    </reaction>
</comment>
<dbReference type="InterPro" id="IPR050064">
    <property type="entry name" value="IGPS_HisA/HisF"/>
</dbReference>
<keyword evidence="5 11" id="KW-0028">Amino-acid biosynthesis</keyword>
<dbReference type="InterPro" id="IPR004651">
    <property type="entry name" value="HisF"/>
</dbReference>
<evidence type="ECO:0000256" key="7">
    <source>
        <dbReference type="ARBA" id="ARBA00023239"/>
    </source>
</evidence>
<dbReference type="GO" id="GO:0000107">
    <property type="term" value="F:imidazoleglycerol-phosphate synthase activity"/>
    <property type="evidence" value="ECO:0007669"/>
    <property type="project" value="InterPro"/>
</dbReference>
<evidence type="ECO:0000256" key="4">
    <source>
        <dbReference type="ARBA" id="ARBA00012809"/>
    </source>
</evidence>
<dbReference type="SUPFAM" id="SSF51366">
    <property type="entry name" value="Ribulose-phoshate binding barrel"/>
    <property type="match status" value="1"/>
</dbReference>
<dbReference type="RefSeq" id="WP_073478675.1">
    <property type="nucleotide sequence ID" value="NZ_FQZU01000047.1"/>
</dbReference>
<dbReference type="Gene3D" id="3.20.20.70">
    <property type="entry name" value="Aldolase class I"/>
    <property type="match status" value="1"/>
</dbReference>
<evidence type="ECO:0000256" key="6">
    <source>
        <dbReference type="ARBA" id="ARBA00023102"/>
    </source>
</evidence>
<dbReference type="GO" id="GO:0000105">
    <property type="term" value="P:L-histidine biosynthetic process"/>
    <property type="evidence" value="ECO:0007669"/>
    <property type="project" value="UniProtKB-UniPathway"/>
</dbReference>
<dbReference type="STRING" id="1121393.SAMN02745216_04690"/>
<evidence type="ECO:0000313" key="12">
    <source>
        <dbReference type="EMBL" id="SHL14126.1"/>
    </source>
</evidence>
<keyword evidence="7" id="KW-0456">Lyase</keyword>
<evidence type="ECO:0000256" key="10">
    <source>
        <dbReference type="ARBA" id="ARBA00047838"/>
    </source>
</evidence>
<dbReference type="EMBL" id="FQZU01000047">
    <property type="protein sequence ID" value="SHL14126.1"/>
    <property type="molecule type" value="Genomic_DNA"/>
</dbReference>
<dbReference type="Pfam" id="PF00977">
    <property type="entry name" value="His_biosynth"/>
    <property type="match status" value="1"/>
</dbReference>
<dbReference type="InterPro" id="IPR011060">
    <property type="entry name" value="RibuloseP-bd_barrel"/>
</dbReference>
<dbReference type="InterPro" id="IPR013785">
    <property type="entry name" value="Aldolase_TIM"/>
</dbReference>
<comment type="similarity">
    <text evidence="2 11">Belongs to the HisA/HisF family.</text>
</comment>
<evidence type="ECO:0000256" key="1">
    <source>
        <dbReference type="ARBA" id="ARBA00005091"/>
    </source>
</evidence>
<keyword evidence="6 11" id="KW-0368">Histidine biosynthesis</keyword>
<evidence type="ECO:0000256" key="9">
    <source>
        <dbReference type="ARBA" id="ARBA00030264"/>
    </source>
</evidence>
<dbReference type="AlphaFoldDB" id="A0A1M6Y783"/>
<dbReference type="EC" id="4.3.2.10" evidence="4"/>
<dbReference type="PANTHER" id="PTHR21235">
    <property type="entry name" value="IMIDAZOLE GLYCEROL PHOSPHATE SYNTHASE SUBUNIT HISF/H IGP SYNTHASE SUBUNIT HISF/H"/>
    <property type="match status" value="1"/>
</dbReference>